<accession>A0A7X2IVV6</accession>
<dbReference type="PANTHER" id="PTHR34352:SF1">
    <property type="entry name" value="PROTEIN YHFA"/>
    <property type="match status" value="1"/>
</dbReference>
<dbReference type="PANTHER" id="PTHR34352">
    <property type="entry name" value="PROTEIN YHFA"/>
    <property type="match status" value="1"/>
</dbReference>
<reference evidence="1 2" key="1">
    <citation type="submission" date="2019-11" db="EMBL/GenBank/DDBJ databases">
        <title>Bacillus lacus genome.</title>
        <authorList>
            <person name="Allen C.J."/>
            <person name="Newman J.D."/>
        </authorList>
    </citation>
    <scope>NUCLEOTIDE SEQUENCE [LARGE SCALE GENOMIC DNA]</scope>
    <source>
        <strain evidence="1 2">KCTC 33946</strain>
    </source>
</reference>
<name>A0A7X2IVV6_9BACI</name>
<dbReference type="Gene3D" id="3.30.300.20">
    <property type="match status" value="1"/>
</dbReference>
<keyword evidence="2" id="KW-1185">Reference proteome</keyword>
<organism evidence="1 2">
    <name type="scientific">Metabacillus lacus</name>
    <dbReference type="NCBI Taxonomy" id="1983721"/>
    <lineage>
        <taxon>Bacteria</taxon>
        <taxon>Bacillati</taxon>
        <taxon>Bacillota</taxon>
        <taxon>Bacilli</taxon>
        <taxon>Bacillales</taxon>
        <taxon>Bacillaceae</taxon>
        <taxon>Metabacillus</taxon>
    </lineage>
</organism>
<dbReference type="Gene3D" id="2.20.25.10">
    <property type="match status" value="1"/>
</dbReference>
<dbReference type="OrthoDB" id="9804010at2"/>
<dbReference type="InterPro" id="IPR015946">
    <property type="entry name" value="KH_dom-like_a/b"/>
</dbReference>
<dbReference type="Pfam" id="PF02566">
    <property type="entry name" value="OsmC"/>
    <property type="match status" value="1"/>
</dbReference>
<sequence>MKTTVSWTGNLSFKGQSPSGHEVIMDANETAGGNNKGSRPTELLLHAVAGCTAIDIILILKKMRLQPESFEIETTGDRAEDHPKRFTDLGLKYVLKGELPQEKVIKAIKLSTEKYCSVSHSLNARFTYSYSINGIEGTVEN</sequence>
<dbReference type="SUPFAM" id="SSF82784">
    <property type="entry name" value="OsmC-like"/>
    <property type="match status" value="1"/>
</dbReference>
<dbReference type="Proteomes" id="UP000448867">
    <property type="component" value="Unassembled WGS sequence"/>
</dbReference>
<evidence type="ECO:0000313" key="2">
    <source>
        <dbReference type="Proteomes" id="UP000448867"/>
    </source>
</evidence>
<evidence type="ECO:0000313" key="1">
    <source>
        <dbReference type="EMBL" id="MRX70736.1"/>
    </source>
</evidence>
<gene>
    <name evidence="1" type="ORF">GJU40_00950</name>
</gene>
<dbReference type="InterPro" id="IPR003718">
    <property type="entry name" value="OsmC/Ohr_fam"/>
</dbReference>
<dbReference type="InterPro" id="IPR036102">
    <property type="entry name" value="OsmC/Ohrsf"/>
</dbReference>
<comment type="caution">
    <text evidence="1">The sequence shown here is derived from an EMBL/GenBank/DDBJ whole genome shotgun (WGS) entry which is preliminary data.</text>
</comment>
<proteinExistence type="predicted"/>
<dbReference type="EMBL" id="WKKI01000001">
    <property type="protein sequence ID" value="MRX70736.1"/>
    <property type="molecule type" value="Genomic_DNA"/>
</dbReference>
<dbReference type="RefSeq" id="WP_154305859.1">
    <property type="nucleotide sequence ID" value="NZ_WKKI01000001.1"/>
</dbReference>
<protein>
    <submittedName>
        <fullName evidence="1">OsmC family peroxiredoxin</fullName>
    </submittedName>
</protein>
<dbReference type="AlphaFoldDB" id="A0A7X2IVV6"/>